<protein>
    <submittedName>
        <fullName evidence="1">Uncharacterized protein</fullName>
    </submittedName>
</protein>
<sequence>MYKFYPGFSAGSPHSLIEPLHGTFFSERKE</sequence>
<dbReference type="EMBL" id="BK032533">
    <property type="protein sequence ID" value="DAF46231.1"/>
    <property type="molecule type" value="Genomic_DNA"/>
</dbReference>
<evidence type="ECO:0000313" key="1">
    <source>
        <dbReference type="EMBL" id="DAF46231.1"/>
    </source>
</evidence>
<reference evidence="1" key="1">
    <citation type="journal article" date="2021" name="Proc. Natl. Acad. Sci. U.S.A.">
        <title>A Catalog of Tens of Thousands of Viruses from Human Metagenomes Reveals Hidden Associations with Chronic Diseases.</title>
        <authorList>
            <person name="Tisza M.J."/>
            <person name="Buck C.B."/>
        </authorList>
    </citation>
    <scope>NUCLEOTIDE SEQUENCE</scope>
    <source>
        <strain evidence="1">Ctaix4</strain>
    </source>
</reference>
<accession>A0A8S5S6D8</accession>
<proteinExistence type="predicted"/>
<organism evidence="1">
    <name type="scientific">Caudovirales sp. ctaix4</name>
    <dbReference type="NCBI Taxonomy" id="2827635"/>
    <lineage>
        <taxon>Viruses</taxon>
        <taxon>Duplodnaviria</taxon>
        <taxon>Heunggongvirae</taxon>
        <taxon>Uroviricota</taxon>
        <taxon>Caudoviricetes</taxon>
    </lineage>
</organism>
<name>A0A8S5S6D8_9CAUD</name>